<dbReference type="InterPro" id="IPR036922">
    <property type="entry name" value="Rieske_2Fe-2S_sf"/>
</dbReference>
<keyword evidence="5" id="KW-1015">Disulfide bond</keyword>
<evidence type="ECO:0000256" key="4">
    <source>
        <dbReference type="ARBA" id="ARBA00023014"/>
    </source>
</evidence>
<dbReference type="GO" id="GO:0004497">
    <property type="term" value="F:monooxygenase activity"/>
    <property type="evidence" value="ECO:0007669"/>
    <property type="project" value="UniProtKB-ARBA"/>
</dbReference>
<organism evidence="8 9">
    <name type="scientific">Lentzea tibetensis</name>
    <dbReference type="NCBI Taxonomy" id="2591470"/>
    <lineage>
        <taxon>Bacteria</taxon>
        <taxon>Bacillati</taxon>
        <taxon>Actinomycetota</taxon>
        <taxon>Actinomycetes</taxon>
        <taxon>Pseudonocardiales</taxon>
        <taxon>Pseudonocardiaceae</taxon>
        <taxon>Lentzea</taxon>
    </lineage>
</organism>
<dbReference type="Proteomes" id="UP000316639">
    <property type="component" value="Unassembled WGS sequence"/>
</dbReference>
<dbReference type="InterPro" id="IPR005805">
    <property type="entry name" value="Rieske_Fe-S_prot_C"/>
</dbReference>
<dbReference type="OrthoDB" id="25106at2"/>
<dbReference type="Gene3D" id="2.102.10.10">
    <property type="entry name" value="Rieske [2Fe-2S] iron-sulphur domain"/>
    <property type="match status" value="1"/>
</dbReference>
<sequence length="158" mass="15455">MVPAVHGGAGAGPDGDRRGPAVENRRVHRRALLCGLAAAALTACGGSAPRKTGGVGTARPGDKIAAAADVPVGGGVLVDLPGDAQLLLVQPAEGQIKAFNPSCPHVGSLVNPPARGVITCPLHGSTFDAATGVVEKGPSPRGLAEVAVTRSGGDVLLA</sequence>
<dbReference type="GO" id="GO:0016020">
    <property type="term" value="C:membrane"/>
    <property type="evidence" value="ECO:0007669"/>
    <property type="project" value="InterPro"/>
</dbReference>
<dbReference type="SUPFAM" id="SSF50022">
    <property type="entry name" value="ISP domain"/>
    <property type="match status" value="1"/>
</dbReference>
<evidence type="ECO:0000256" key="6">
    <source>
        <dbReference type="SAM" id="MobiDB-lite"/>
    </source>
</evidence>
<keyword evidence="4" id="KW-0411">Iron-sulfur</keyword>
<feature type="domain" description="Rieske" evidence="7">
    <location>
        <begin position="62"/>
        <end position="157"/>
    </location>
</feature>
<dbReference type="GO" id="GO:0016705">
    <property type="term" value="F:oxidoreductase activity, acting on paired donors, with incorporation or reduction of molecular oxygen"/>
    <property type="evidence" value="ECO:0007669"/>
    <property type="project" value="UniProtKB-ARBA"/>
</dbReference>
<dbReference type="EMBL" id="VOBR01000007">
    <property type="protein sequence ID" value="TWP51904.1"/>
    <property type="molecule type" value="Genomic_DNA"/>
</dbReference>
<feature type="region of interest" description="Disordered" evidence="6">
    <location>
        <begin position="1"/>
        <end position="21"/>
    </location>
</feature>
<evidence type="ECO:0000256" key="2">
    <source>
        <dbReference type="ARBA" id="ARBA00022723"/>
    </source>
</evidence>
<dbReference type="Pfam" id="PF00355">
    <property type="entry name" value="Rieske"/>
    <property type="match status" value="1"/>
</dbReference>
<dbReference type="GO" id="GO:0046872">
    <property type="term" value="F:metal ion binding"/>
    <property type="evidence" value="ECO:0007669"/>
    <property type="project" value="UniProtKB-KW"/>
</dbReference>
<comment type="caution">
    <text evidence="8">The sequence shown here is derived from an EMBL/GenBank/DDBJ whole genome shotgun (WGS) entry which is preliminary data.</text>
</comment>
<evidence type="ECO:0000313" key="8">
    <source>
        <dbReference type="EMBL" id="TWP51904.1"/>
    </source>
</evidence>
<gene>
    <name evidence="8" type="ORF">FKR81_13755</name>
</gene>
<keyword evidence="9" id="KW-1185">Reference proteome</keyword>
<keyword evidence="1" id="KW-0001">2Fe-2S</keyword>
<evidence type="ECO:0000256" key="3">
    <source>
        <dbReference type="ARBA" id="ARBA00023004"/>
    </source>
</evidence>
<evidence type="ECO:0000256" key="1">
    <source>
        <dbReference type="ARBA" id="ARBA00022714"/>
    </source>
</evidence>
<evidence type="ECO:0000256" key="5">
    <source>
        <dbReference type="ARBA" id="ARBA00023157"/>
    </source>
</evidence>
<keyword evidence="3" id="KW-0408">Iron</keyword>
<proteinExistence type="predicted"/>
<dbReference type="AlphaFoldDB" id="A0A563EXP1"/>
<dbReference type="InterPro" id="IPR017941">
    <property type="entry name" value="Rieske_2Fe-2S"/>
</dbReference>
<dbReference type="PROSITE" id="PS51296">
    <property type="entry name" value="RIESKE"/>
    <property type="match status" value="1"/>
</dbReference>
<keyword evidence="2" id="KW-0479">Metal-binding</keyword>
<dbReference type="GO" id="GO:0051537">
    <property type="term" value="F:2 iron, 2 sulfur cluster binding"/>
    <property type="evidence" value="ECO:0007669"/>
    <property type="project" value="UniProtKB-KW"/>
</dbReference>
<dbReference type="CDD" id="cd03467">
    <property type="entry name" value="Rieske"/>
    <property type="match status" value="1"/>
</dbReference>
<evidence type="ECO:0000259" key="7">
    <source>
        <dbReference type="PROSITE" id="PS51296"/>
    </source>
</evidence>
<dbReference type="PRINTS" id="PR00162">
    <property type="entry name" value="RIESKE"/>
</dbReference>
<evidence type="ECO:0000313" key="9">
    <source>
        <dbReference type="Proteomes" id="UP000316639"/>
    </source>
</evidence>
<accession>A0A563EXP1</accession>
<reference evidence="8 9" key="1">
    <citation type="submission" date="2019-07" db="EMBL/GenBank/DDBJ databases">
        <title>Lentzea xizangensis sp. nov., isolated from Qinghai-Tibetan Plateau Soils.</title>
        <authorList>
            <person name="Huang J."/>
        </authorList>
    </citation>
    <scope>NUCLEOTIDE SEQUENCE [LARGE SCALE GENOMIC DNA]</scope>
    <source>
        <strain evidence="8 9">FXJ1.1311</strain>
    </source>
</reference>
<protein>
    <submittedName>
        <fullName evidence="8">Rieske (2Fe-2S) protein</fullName>
    </submittedName>
</protein>
<name>A0A563EXP1_9PSEU</name>